<protein>
    <submittedName>
        <fullName evidence="1">Phage capsid protein</fullName>
    </submittedName>
</protein>
<evidence type="ECO:0000313" key="2">
    <source>
        <dbReference type="Proteomes" id="UP000628775"/>
    </source>
</evidence>
<evidence type="ECO:0000313" key="1">
    <source>
        <dbReference type="EMBL" id="GGE47686.1"/>
    </source>
</evidence>
<proteinExistence type="predicted"/>
<dbReference type="EMBL" id="BMIR01000014">
    <property type="protein sequence ID" value="GGE47686.1"/>
    <property type="molecule type" value="Genomic_DNA"/>
</dbReference>
<accession>A0A8J2YJS4</accession>
<reference evidence="1" key="1">
    <citation type="journal article" date="2014" name="Int. J. Syst. Evol. Microbiol.">
        <title>Complete genome sequence of Corynebacterium casei LMG S-19264T (=DSM 44701T), isolated from a smear-ripened cheese.</title>
        <authorList>
            <consortium name="US DOE Joint Genome Institute (JGI-PGF)"/>
            <person name="Walter F."/>
            <person name="Albersmeier A."/>
            <person name="Kalinowski J."/>
            <person name="Ruckert C."/>
        </authorList>
    </citation>
    <scope>NUCLEOTIDE SEQUENCE</scope>
    <source>
        <strain evidence="1">CGMCC 1.15371</strain>
    </source>
</reference>
<name>A0A8J2YJS4_9BACL</name>
<gene>
    <name evidence="1" type="ORF">GCM10011391_28080</name>
</gene>
<dbReference type="AlphaFoldDB" id="A0A8J2YJS4"/>
<reference evidence="1" key="2">
    <citation type="submission" date="2020-09" db="EMBL/GenBank/DDBJ databases">
        <authorList>
            <person name="Sun Q."/>
            <person name="Zhou Y."/>
        </authorList>
    </citation>
    <scope>NUCLEOTIDE SEQUENCE</scope>
    <source>
        <strain evidence="1">CGMCC 1.15371</strain>
    </source>
</reference>
<sequence length="308" mass="34679">MAQVNYAELYLQALQQKFSQGLSFIDLYNTPNNSNIKWVNAKTVQIPRVSVGGFVDVDRDVVGSFTRRADNDWETKTLEHDREFRTLVDTQDIDESNLALSIANITRVFNDEEKIPEMDKYAASKLFTEFNQYGGKANTDTIDSSNVLEAYDEFMATMDDAEVPQQGRILYVTPAFNKLLKQADKIQRSIEVTGNSGRVNRNIYSLDDVTIKMVPSSRMKTAYNFTNGAVPDDSAQQINMILVHPLSVITPQKYEFVSLDQPSAATGGKYLYYERKYWDLFAIEKKVPGIMFNVQSADSGDDSGGTGE</sequence>
<dbReference type="Proteomes" id="UP000628775">
    <property type="component" value="Unassembled WGS sequence"/>
</dbReference>
<dbReference type="RefSeq" id="WP_188695372.1">
    <property type="nucleotide sequence ID" value="NZ_BMIR01000014.1"/>
</dbReference>
<comment type="caution">
    <text evidence="1">The sequence shown here is derived from an EMBL/GenBank/DDBJ whole genome shotgun (WGS) entry which is preliminary data.</text>
</comment>
<organism evidence="1 2">
    <name type="scientific">Pullulanibacillus camelliae</name>
    <dbReference type="NCBI Taxonomy" id="1707096"/>
    <lineage>
        <taxon>Bacteria</taxon>
        <taxon>Bacillati</taxon>
        <taxon>Bacillota</taxon>
        <taxon>Bacilli</taxon>
        <taxon>Bacillales</taxon>
        <taxon>Sporolactobacillaceae</taxon>
        <taxon>Pullulanibacillus</taxon>
    </lineage>
</organism>
<keyword evidence="2" id="KW-1185">Reference proteome</keyword>